<organism evidence="1">
    <name type="scientific">Siphoviridae sp. ctBtT10</name>
    <dbReference type="NCBI Taxonomy" id="2827805"/>
    <lineage>
        <taxon>Viruses</taxon>
        <taxon>Duplodnaviria</taxon>
        <taxon>Heunggongvirae</taxon>
        <taxon>Uroviricota</taxon>
        <taxon>Caudoviricetes</taxon>
    </lineage>
</organism>
<name>A0A8S5SX08_9CAUD</name>
<sequence>MTRPNRYPYTKSQWEETTTAVYSYNNEEYELFRGLENKFTGEIVEVK</sequence>
<evidence type="ECO:0000313" key="1">
    <source>
        <dbReference type="EMBL" id="DAF55597.1"/>
    </source>
</evidence>
<accession>A0A8S5SX08</accession>
<dbReference type="EMBL" id="BK032694">
    <property type="protein sequence ID" value="DAF55597.1"/>
    <property type="molecule type" value="Genomic_DNA"/>
</dbReference>
<protein>
    <submittedName>
        <fullName evidence="1">Uncharacterized protein</fullName>
    </submittedName>
</protein>
<proteinExistence type="predicted"/>
<reference evidence="1" key="1">
    <citation type="journal article" date="2021" name="Proc. Natl. Acad. Sci. U.S.A.">
        <title>A Catalog of Tens of Thousands of Viruses from Human Metagenomes Reveals Hidden Associations with Chronic Diseases.</title>
        <authorList>
            <person name="Tisza M.J."/>
            <person name="Buck C.B."/>
        </authorList>
    </citation>
    <scope>NUCLEOTIDE SEQUENCE</scope>
    <source>
        <strain evidence="1">CtBtT10</strain>
    </source>
</reference>